<keyword evidence="2" id="KW-1185">Reference proteome</keyword>
<protein>
    <recommendedName>
        <fullName evidence="3">Preprotein translocase subunit SecD</fullName>
    </recommendedName>
</protein>
<dbReference type="EMBL" id="REFY01000001">
    <property type="protein sequence ID" value="RQG92927.1"/>
    <property type="molecule type" value="Genomic_DNA"/>
</dbReference>
<name>A0A3N6LVW3_9EURY</name>
<evidence type="ECO:0000313" key="1">
    <source>
        <dbReference type="EMBL" id="RQG92927.1"/>
    </source>
</evidence>
<evidence type="ECO:0000313" key="2">
    <source>
        <dbReference type="Proteomes" id="UP000273828"/>
    </source>
</evidence>
<evidence type="ECO:0008006" key="3">
    <source>
        <dbReference type="Google" id="ProtNLM"/>
    </source>
</evidence>
<dbReference type="AlphaFoldDB" id="A0A3N6LVW3"/>
<reference evidence="1 2" key="1">
    <citation type="submission" date="2018-10" db="EMBL/GenBank/DDBJ databases">
        <title>Natrarchaeobius chitinivorans gen. nov., sp. nov., and Natrarchaeobius haloalkaliphilus sp. nov., alkaliphilic, chitin-utilizing haloarchaea from hypersaline alkaline lakes.</title>
        <authorList>
            <person name="Sorokin D.Y."/>
            <person name="Elcheninov A.G."/>
            <person name="Kostrikina N.A."/>
            <person name="Bale N.J."/>
            <person name="Sinninghe Damste J.S."/>
            <person name="Khijniak T.V."/>
            <person name="Kublanov I.V."/>
            <person name="Toshchakov S.V."/>
        </authorList>
    </citation>
    <scope>NUCLEOTIDE SEQUENCE [LARGE SCALE GENOMIC DNA]</scope>
    <source>
        <strain evidence="1 2">AArcht-Sl</strain>
    </source>
</reference>
<organism evidence="1 2">
    <name type="scientific">Natrarchaeobius halalkaliphilus</name>
    <dbReference type="NCBI Taxonomy" id="1679091"/>
    <lineage>
        <taxon>Archaea</taxon>
        <taxon>Methanobacteriati</taxon>
        <taxon>Methanobacteriota</taxon>
        <taxon>Stenosarchaea group</taxon>
        <taxon>Halobacteria</taxon>
        <taxon>Halobacteriales</taxon>
        <taxon>Natrialbaceae</taxon>
        <taxon>Natrarchaeobius</taxon>
    </lineage>
</organism>
<accession>A0A3N6LVW3</accession>
<sequence length="161" mass="16856">MVSRRTMLAISGLGIVATSGCLGEDGGDGESGSDVAARNPEAPLVTTTDDGNDELVLATYGDVVEVSTVDYNDQQGRYYVPIGLTEEATDSFVDDLESIGAFDAPSERELAIHAADEVVDTPVIGRSLADAMQAGEWDGSLQIGSADEGTLLDLRSELDIE</sequence>
<proteinExistence type="predicted"/>
<dbReference type="RefSeq" id="WP_124176806.1">
    <property type="nucleotide sequence ID" value="NZ_REFY01000001.1"/>
</dbReference>
<dbReference type="Proteomes" id="UP000273828">
    <property type="component" value="Unassembled WGS sequence"/>
</dbReference>
<gene>
    <name evidence="1" type="ORF">EA462_01515</name>
</gene>
<dbReference type="PROSITE" id="PS51257">
    <property type="entry name" value="PROKAR_LIPOPROTEIN"/>
    <property type="match status" value="1"/>
</dbReference>
<comment type="caution">
    <text evidence="1">The sequence shown here is derived from an EMBL/GenBank/DDBJ whole genome shotgun (WGS) entry which is preliminary data.</text>
</comment>
<dbReference type="OrthoDB" id="384835at2157"/>